<gene>
    <name evidence="1" type="ORF">CYMTET_33218</name>
</gene>
<dbReference type="EMBL" id="LGRX02020210">
    <property type="protein sequence ID" value="KAK3257706.1"/>
    <property type="molecule type" value="Genomic_DNA"/>
</dbReference>
<proteinExistence type="predicted"/>
<feature type="non-terminal residue" evidence="1">
    <location>
        <position position="344"/>
    </location>
</feature>
<dbReference type="AlphaFoldDB" id="A0AAE0FE70"/>
<protein>
    <submittedName>
        <fullName evidence="1">Uncharacterized protein</fullName>
    </submittedName>
</protein>
<accession>A0AAE0FE70</accession>
<sequence>MEDRLVPKALRPINVEEEFGEAAGLQTGETLRITHVQTGFSLHLIVERTKQDFYLLARTDQPYHRLCVSQHSHMLSWKPCMNATALWKIRKAVRGQVFLEGKCGLYLAFSDDGKNLELVPWKGCQSRCGWSNNNAGIDDVESVKLQSLALSTHEDAASFDPANDFLARGFFVLEDLVPAEKVEAALRLLNSSLGSADLAADLETTGIGTEFMDGPGAAVVKLGSGHRCTCSLSQASVLLSLLGPKERSRISSAVFNDRPISGMFGCQVALRFPLSVGEEAANSSIGPFLKRLTWHSDAEKYNEKKKFDFVASLARPLALRRDGSIGAFRQTSPGLLRSVETAAS</sequence>
<comment type="caution">
    <text evidence="1">The sequence shown here is derived from an EMBL/GenBank/DDBJ whole genome shotgun (WGS) entry which is preliminary data.</text>
</comment>
<evidence type="ECO:0000313" key="1">
    <source>
        <dbReference type="EMBL" id="KAK3257706.1"/>
    </source>
</evidence>
<name>A0AAE0FE70_9CHLO</name>
<keyword evidence="2" id="KW-1185">Reference proteome</keyword>
<organism evidence="1 2">
    <name type="scientific">Cymbomonas tetramitiformis</name>
    <dbReference type="NCBI Taxonomy" id="36881"/>
    <lineage>
        <taxon>Eukaryota</taxon>
        <taxon>Viridiplantae</taxon>
        <taxon>Chlorophyta</taxon>
        <taxon>Pyramimonadophyceae</taxon>
        <taxon>Pyramimonadales</taxon>
        <taxon>Pyramimonadaceae</taxon>
        <taxon>Cymbomonas</taxon>
    </lineage>
</organism>
<dbReference type="Proteomes" id="UP001190700">
    <property type="component" value="Unassembled WGS sequence"/>
</dbReference>
<reference evidence="1 2" key="1">
    <citation type="journal article" date="2015" name="Genome Biol. Evol.">
        <title>Comparative Genomics of a Bacterivorous Green Alga Reveals Evolutionary Causalities and Consequences of Phago-Mixotrophic Mode of Nutrition.</title>
        <authorList>
            <person name="Burns J.A."/>
            <person name="Paasch A."/>
            <person name="Narechania A."/>
            <person name="Kim E."/>
        </authorList>
    </citation>
    <scope>NUCLEOTIDE SEQUENCE [LARGE SCALE GENOMIC DNA]</scope>
    <source>
        <strain evidence="1 2">PLY_AMNH</strain>
    </source>
</reference>
<evidence type="ECO:0000313" key="2">
    <source>
        <dbReference type="Proteomes" id="UP001190700"/>
    </source>
</evidence>